<reference evidence="2" key="1">
    <citation type="journal article" date="2014" name="Front. Microbiol.">
        <title>High frequency of phylogenetically diverse reductive dehalogenase-homologous genes in deep subseafloor sedimentary metagenomes.</title>
        <authorList>
            <person name="Kawai M."/>
            <person name="Futagami T."/>
            <person name="Toyoda A."/>
            <person name="Takaki Y."/>
            <person name="Nishi S."/>
            <person name="Hori S."/>
            <person name="Arai W."/>
            <person name="Tsubouchi T."/>
            <person name="Morono Y."/>
            <person name="Uchiyama I."/>
            <person name="Ito T."/>
            <person name="Fujiyama A."/>
            <person name="Inagaki F."/>
            <person name="Takami H."/>
        </authorList>
    </citation>
    <scope>NUCLEOTIDE SEQUENCE</scope>
    <source>
        <strain evidence="2">Expedition CK06-06</strain>
    </source>
</reference>
<sequence>MPEVTKKIREVARSLLQQKRVDLVIGFEQGTMPMRSTPCFVRGEKEVKRLVWDSFCENNLATYLIRRPQRVAIIAKGCDVRTIVELIKENQISRDQVVIVGIPCQGMVDRREVEAALQGKEILEVTEKDGQLMLRGGDFKETLKRDTFLYPSCITCTHRNPVIYDVL</sequence>
<dbReference type="InterPro" id="IPR007525">
    <property type="entry name" value="FrhB_FdhB_C"/>
</dbReference>
<accession>X0X8T4</accession>
<organism evidence="2">
    <name type="scientific">marine sediment metagenome</name>
    <dbReference type="NCBI Taxonomy" id="412755"/>
    <lineage>
        <taxon>unclassified sequences</taxon>
        <taxon>metagenomes</taxon>
        <taxon>ecological metagenomes</taxon>
    </lineage>
</organism>
<evidence type="ECO:0000313" key="2">
    <source>
        <dbReference type="EMBL" id="GAG31842.1"/>
    </source>
</evidence>
<dbReference type="AlphaFoldDB" id="X0X8T4"/>
<gene>
    <name evidence="2" type="ORF">S01H1_64783</name>
</gene>
<feature type="non-terminal residue" evidence="2">
    <location>
        <position position="167"/>
    </location>
</feature>
<dbReference type="Pfam" id="PF04432">
    <property type="entry name" value="FrhB_FdhB_C"/>
    <property type="match status" value="1"/>
</dbReference>
<dbReference type="EMBL" id="BARS01042720">
    <property type="protein sequence ID" value="GAG31842.1"/>
    <property type="molecule type" value="Genomic_DNA"/>
</dbReference>
<comment type="caution">
    <text evidence="2">The sequence shown here is derived from an EMBL/GenBank/DDBJ whole genome shotgun (WGS) entry which is preliminary data.</text>
</comment>
<proteinExistence type="predicted"/>
<feature type="domain" description="Coenzyme F420 hydrogenase/dehydrogenase beta subunit C-terminal" evidence="1">
    <location>
        <begin position="69"/>
        <end position="122"/>
    </location>
</feature>
<protein>
    <recommendedName>
        <fullName evidence="1">Coenzyme F420 hydrogenase/dehydrogenase beta subunit C-terminal domain-containing protein</fullName>
    </recommendedName>
</protein>
<name>X0X8T4_9ZZZZ</name>
<evidence type="ECO:0000259" key="1">
    <source>
        <dbReference type="Pfam" id="PF04432"/>
    </source>
</evidence>